<dbReference type="InterPro" id="IPR026875">
    <property type="entry name" value="PHydrolase_assoc_dom"/>
</dbReference>
<reference evidence="3 4" key="1">
    <citation type="submission" date="2007-03" db="EMBL/GenBank/DDBJ databases">
        <authorList>
            <person name="Fulton L."/>
            <person name="Clifton S."/>
            <person name="Fulton B."/>
            <person name="Xu J."/>
            <person name="Minx P."/>
            <person name="Pepin K.H."/>
            <person name="Johnson M."/>
            <person name="Thiruvilangam P."/>
            <person name="Bhonagiri V."/>
            <person name="Nash W.E."/>
            <person name="Mardis E.R."/>
            <person name="Wilson R.K."/>
        </authorList>
    </citation>
    <scope>NUCLEOTIDE SEQUENCE [LARGE SCALE GENOMIC DNA]</scope>
    <source>
        <strain evidence="3 4">ATCC 29174</strain>
    </source>
</reference>
<proteinExistence type="predicted"/>
<comment type="caution">
    <text evidence="3">The sequence shown here is derived from an EMBL/GenBank/DDBJ whole genome shotgun (WGS) entry which is preliminary data.</text>
</comment>
<dbReference type="Pfam" id="PF13286">
    <property type="entry name" value="HD_assoc"/>
    <property type="match status" value="1"/>
</dbReference>
<dbReference type="EMBL" id="AAVO02000041">
    <property type="protein sequence ID" value="EDM85270.1"/>
    <property type="molecule type" value="Genomic_DNA"/>
</dbReference>
<dbReference type="AlphaFoldDB" id="A5ZYQ1"/>
<evidence type="ECO:0000259" key="2">
    <source>
        <dbReference type="Pfam" id="PF13286"/>
    </source>
</evidence>
<name>A5ZYQ1_9FIRM</name>
<dbReference type="Proteomes" id="UP000006002">
    <property type="component" value="Unassembled WGS sequence"/>
</dbReference>
<evidence type="ECO:0000313" key="3">
    <source>
        <dbReference type="EMBL" id="EDM85270.1"/>
    </source>
</evidence>
<dbReference type="HOGENOM" id="CLU_3165219_0_0_9"/>
<gene>
    <name evidence="3" type="ORF">RUMOBE_04170</name>
</gene>
<reference evidence="3 4" key="2">
    <citation type="submission" date="2007-04" db="EMBL/GenBank/DDBJ databases">
        <title>Draft genome sequence of Ruminococcus obeum (ATCC 29174).</title>
        <authorList>
            <person name="Sudarsanam P."/>
            <person name="Ley R."/>
            <person name="Guruge J."/>
            <person name="Turnbaugh P.J."/>
            <person name="Mahowald M."/>
            <person name="Liep D."/>
            <person name="Gordon J."/>
        </authorList>
    </citation>
    <scope>NUCLEOTIDE SEQUENCE [LARGE SCALE GENOMIC DNA]</scope>
    <source>
        <strain evidence="3 4">ATCC 29174</strain>
    </source>
</reference>
<feature type="domain" description="Phosphohydrolase-associated" evidence="2">
    <location>
        <begin position="1"/>
        <end position="36"/>
    </location>
</feature>
<keyword evidence="1" id="KW-0378">Hydrolase</keyword>
<evidence type="ECO:0000256" key="1">
    <source>
        <dbReference type="ARBA" id="ARBA00022801"/>
    </source>
</evidence>
<sequence length="47" mass="5588">MSAEYRQLMKKGESKTQVVCDYLAGMTDQYSMAKFRKIYIPKAWEVY</sequence>
<dbReference type="GO" id="GO:0016787">
    <property type="term" value="F:hydrolase activity"/>
    <property type="evidence" value="ECO:0007669"/>
    <property type="project" value="UniProtKB-KW"/>
</dbReference>
<dbReference type="Gene3D" id="1.10.3210.10">
    <property type="entry name" value="Hypothetical protein af1432"/>
    <property type="match status" value="1"/>
</dbReference>
<protein>
    <recommendedName>
        <fullName evidence="2">Phosphohydrolase-associated domain-containing protein</fullName>
    </recommendedName>
</protein>
<organism evidence="3 4">
    <name type="scientific">Blautia obeum ATCC 29174</name>
    <dbReference type="NCBI Taxonomy" id="411459"/>
    <lineage>
        <taxon>Bacteria</taxon>
        <taxon>Bacillati</taxon>
        <taxon>Bacillota</taxon>
        <taxon>Clostridia</taxon>
        <taxon>Lachnospirales</taxon>
        <taxon>Lachnospiraceae</taxon>
        <taxon>Blautia</taxon>
    </lineage>
</organism>
<evidence type="ECO:0000313" key="4">
    <source>
        <dbReference type="Proteomes" id="UP000006002"/>
    </source>
</evidence>
<accession>A5ZYQ1</accession>